<feature type="transmembrane region" description="Helical" evidence="1">
    <location>
        <begin position="680"/>
        <end position="699"/>
    </location>
</feature>
<feature type="transmembrane region" description="Helical" evidence="1">
    <location>
        <begin position="706"/>
        <end position="725"/>
    </location>
</feature>
<keyword evidence="1" id="KW-0472">Membrane</keyword>
<feature type="transmembrane region" description="Helical" evidence="1">
    <location>
        <begin position="745"/>
        <end position="763"/>
    </location>
</feature>
<sequence length="1045" mass="108470">MGSTALPVSAGAPMEMRTVRRGGAAARRGGTYRVPVPRSVTAILIAADGADHLRDTLDAITMQTRLPDRLVVVQLGTSPVTSTIIDGVEPTVHARVAVRATFGHAVETGVKSAGIDATEHEWLWLLASDNAPEPAALERLLQAVEAAPSVVVAGPKQMQWDAPAYLHSYGETMTPWGTAVEMAEPELDQGQYDRHSDVLAVAAGGMLVQAAAWKQLGGFDRALPAIDDALDFCVRARLAGHRVALVPNARVRSAGPDAPGTRLLGASTTEARRVRLAREAQLHRRLVYAALPLVPLHWLSILPIAVVRALGQILRKRPGSAPAELLAALVVMGTRFAAIARSRSRIARDRQAGWAAIAPLRQTWREVRHRRALARDNGRPANHDESLHFFTSGGMATVLAVGALAVVLFQPLVGAAAITGGQLLPLGSIESLWRNVGWGVHPLGGGFVGPADPFNAVLAVLGSITFWHPSAAVVGLWLLALPIAAAGGWLATARFTKRRPLRVVGGLLWAFAPTLVVALDTGRIGGVLVHLAAPFVLLAAFRVRSSWTAAAWLGLLGALIAACSPVLLPLLFVAWVAAVALGLAVRTGERSRIARILPLPIPAAVLFLPLIAEQAMNGRLIGVLADPGPVVAPAEGAHLLGLPEGLFTVLQLASGWPSWASDAWEGLTAPLGLGAGASAAFVWALGVPLLLLALIGLFWPKQSVPIRIGVFGVGGLVFAVLATRLQVVADGSTPIPVWPGAGLSLAWLAALEAAVCGLDRLAAAANLPIGRGGRTPGRVRAGGAAVIGITAALAIAAAVSPLLVGVLLGTAHVKPGSTATVPALVAAEGAETPDLGMLTLTAQSDGGYRSRLTRGEGRTLETLSTLQTTAGFGETTGLARLAAGLVQPTGDDLAASLNAYRIGYVLLQGGAGAQSALAEARGALGANPLLSVVSTTADGTLYRFDDLRTTGPIRLLTGPSNTGSPIGVLVLLLQGIVFGVTALLALPTSRLTQRLRPLPAVQAPRADVRSIAPRPEPVVRTPEQVMARELQPAGAPAREEVGSWR</sequence>
<dbReference type="SUPFAM" id="SSF53448">
    <property type="entry name" value="Nucleotide-diphospho-sugar transferases"/>
    <property type="match status" value="1"/>
</dbReference>
<dbReference type="GO" id="GO:0016740">
    <property type="term" value="F:transferase activity"/>
    <property type="evidence" value="ECO:0007669"/>
    <property type="project" value="UniProtKB-KW"/>
</dbReference>
<evidence type="ECO:0000256" key="1">
    <source>
        <dbReference type="SAM" id="Phobius"/>
    </source>
</evidence>
<organism evidence="2 3">
    <name type="scientific">Amnibacterium setariae</name>
    <dbReference type="NCBI Taxonomy" id="2306585"/>
    <lineage>
        <taxon>Bacteria</taxon>
        <taxon>Bacillati</taxon>
        <taxon>Actinomycetota</taxon>
        <taxon>Actinomycetes</taxon>
        <taxon>Micrococcales</taxon>
        <taxon>Microbacteriaceae</taxon>
        <taxon>Amnibacterium</taxon>
    </lineage>
</organism>
<dbReference type="AlphaFoldDB" id="A0A3A1TWY6"/>
<keyword evidence="1" id="KW-0812">Transmembrane</keyword>
<feature type="transmembrane region" description="Helical" evidence="1">
    <location>
        <begin position="286"/>
        <end position="309"/>
    </location>
</feature>
<dbReference type="InterPro" id="IPR050834">
    <property type="entry name" value="Glycosyltransf_2"/>
</dbReference>
<dbReference type="PANTHER" id="PTHR43685:SF3">
    <property type="entry name" value="SLR2126 PROTEIN"/>
    <property type="match status" value="1"/>
</dbReference>
<proteinExistence type="predicted"/>
<feature type="transmembrane region" description="Helical" evidence="1">
    <location>
        <begin position="784"/>
        <end position="808"/>
    </location>
</feature>
<keyword evidence="3" id="KW-1185">Reference proteome</keyword>
<evidence type="ECO:0000313" key="2">
    <source>
        <dbReference type="EMBL" id="RIX28773.1"/>
    </source>
</evidence>
<keyword evidence="2" id="KW-0808">Transferase</keyword>
<evidence type="ECO:0000313" key="3">
    <source>
        <dbReference type="Proteomes" id="UP000265742"/>
    </source>
</evidence>
<name>A0A3A1TWY6_9MICO</name>
<dbReference type="EMBL" id="QXTG01000002">
    <property type="protein sequence ID" value="RIX28773.1"/>
    <property type="molecule type" value="Genomic_DNA"/>
</dbReference>
<dbReference type="InterPro" id="IPR029044">
    <property type="entry name" value="Nucleotide-diphossugar_trans"/>
</dbReference>
<feature type="transmembrane region" description="Helical" evidence="1">
    <location>
        <begin position="966"/>
        <end position="986"/>
    </location>
</feature>
<comment type="caution">
    <text evidence="2">The sequence shown here is derived from an EMBL/GenBank/DDBJ whole genome shotgun (WGS) entry which is preliminary data.</text>
</comment>
<feature type="transmembrane region" description="Helical" evidence="1">
    <location>
        <begin position="396"/>
        <end position="418"/>
    </location>
</feature>
<feature type="transmembrane region" description="Helical" evidence="1">
    <location>
        <begin position="549"/>
        <end position="581"/>
    </location>
</feature>
<gene>
    <name evidence="2" type="ORF">D1781_15400</name>
</gene>
<dbReference type="Proteomes" id="UP000265742">
    <property type="component" value="Unassembled WGS sequence"/>
</dbReference>
<dbReference type="Gene3D" id="3.90.550.10">
    <property type="entry name" value="Spore Coat Polysaccharide Biosynthesis Protein SpsA, Chain A"/>
    <property type="match status" value="1"/>
</dbReference>
<keyword evidence="1" id="KW-1133">Transmembrane helix</keyword>
<dbReference type="Pfam" id="PF13641">
    <property type="entry name" value="Glyco_tranf_2_3"/>
    <property type="match status" value="1"/>
</dbReference>
<accession>A0A3A1TWY6</accession>
<dbReference type="PANTHER" id="PTHR43685">
    <property type="entry name" value="GLYCOSYLTRANSFERASE"/>
    <property type="match status" value="1"/>
</dbReference>
<feature type="transmembrane region" description="Helical" evidence="1">
    <location>
        <begin position="471"/>
        <end position="491"/>
    </location>
</feature>
<reference evidence="3" key="1">
    <citation type="submission" date="2018-09" db="EMBL/GenBank/DDBJ databases">
        <authorList>
            <person name="Kim I."/>
        </authorList>
    </citation>
    <scope>NUCLEOTIDE SEQUENCE [LARGE SCALE GENOMIC DNA]</scope>
    <source>
        <strain evidence="3">DD4a</strain>
    </source>
</reference>
<feature type="transmembrane region" description="Helical" evidence="1">
    <location>
        <begin position="503"/>
        <end position="529"/>
    </location>
</feature>
<protein>
    <submittedName>
        <fullName evidence="2">Glycosyltransferase family 2 protein</fullName>
    </submittedName>
</protein>